<keyword evidence="2 7" id="KW-0812">Transmembrane</keyword>
<reference evidence="9 10" key="1">
    <citation type="journal article" date="2019" name="Sci. Rep.">
        <title>A multi-omics analysis of the grapevine pathogen Lasiodiplodia theobromae reveals that temperature affects the expression of virulence- and pathogenicity-related genes.</title>
        <authorList>
            <person name="Felix C."/>
            <person name="Meneses R."/>
            <person name="Goncalves M.F.M."/>
            <person name="Tilleman L."/>
            <person name="Duarte A.S."/>
            <person name="Jorrin-Novo J.V."/>
            <person name="Van de Peer Y."/>
            <person name="Deforce D."/>
            <person name="Van Nieuwerburgh F."/>
            <person name="Esteves A.C."/>
            <person name="Alves A."/>
        </authorList>
    </citation>
    <scope>NUCLEOTIDE SEQUENCE [LARGE SCALE GENOMIC DNA]</scope>
    <source>
        <strain evidence="9 10">LA-SOL3</strain>
    </source>
</reference>
<evidence type="ECO:0000256" key="7">
    <source>
        <dbReference type="SAM" id="Phobius"/>
    </source>
</evidence>
<dbReference type="PANTHER" id="PTHR33048">
    <property type="entry name" value="PTH11-LIKE INTEGRAL MEMBRANE PROTEIN (AFU_ORTHOLOGUE AFUA_5G11245)"/>
    <property type="match status" value="1"/>
</dbReference>
<comment type="caution">
    <text evidence="9">The sequence shown here is derived from an EMBL/GenBank/DDBJ whole genome shotgun (WGS) entry which is preliminary data.</text>
</comment>
<dbReference type="Proteomes" id="UP000325902">
    <property type="component" value="Unassembled WGS sequence"/>
</dbReference>
<feature type="transmembrane region" description="Helical" evidence="7">
    <location>
        <begin position="174"/>
        <end position="198"/>
    </location>
</feature>
<accession>A0A5N5DMJ3</accession>
<proteinExistence type="inferred from homology"/>
<sequence>MLVAAVIYGLETGSAYITMDWWDDLANNGMTPEQRGSLDPNSHEYYLRVGGSKTQLVSWSLYVLFLWMLKMSICLFYARLTAGLPEFELRVKIGYFLILLTWLATQLCILFGCQPGFRSNWQIHPEPPNLCQPAISKLNLYATVSLNVASDAYLMSIPVPMLWQAHRVAPWRRLCLLLVFCAGVIVMACGVMRCYIVLKNPTTGALKAGTWSCRESFLAVLTANAPVIYPAFRVTVARVTSSIFSHHHGSDSGFFPWRSTLSRRINRRRRTGEPRSSSRRSAPASVVMMEGWSGGATGTTGSSVALGTWASCEASGKGVVDGGTEEFRPADERELEAGCWGKGP</sequence>
<dbReference type="GO" id="GO:0016020">
    <property type="term" value="C:membrane"/>
    <property type="evidence" value="ECO:0007669"/>
    <property type="project" value="UniProtKB-SubCell"/>
</dbReference>
<evidence type="ECO:0000259" key="8">
    <source>
        <dbReference type="Pfam" id="PF20684"/>
    </source>
</evidence>
<comment type="subcellular location">
    <subcellularLocation>
        <location evidence="1">Membrane</location>
        <topology evidence="1">Multi-pass membrane protein</topology>
    </subcellularLocation>
</comment>
<comment type="similarity">
    <text evidence="5">Belongs to the SAT4 family.</text>
</comment>
<organism evidence="9 10">
    <name type="scientific">Lasiodiplodia theobromae</name>
    <dbReference type="NCBI Taxonomy" id="45133"/>
    <lineage>
        <taxon>Eukaryota</taxon>
        <taxon>Fungi</taxon>
        <taxon>Dikarya</taxon>
        <taxon>Ascomycota</taxon>
        <taxon>Pezizomycotina</taxon>
        <taxon>Dothideomycetes</taxon>
        <taxon>Dothideomycetes incertae sedis</taxon>
        <taxon>Botryosphaeriales</taxon>
        <taxon>Botryosphaeriaceae</taxon>
        <taxon>Lasiodiplodia</taxon>
    </lineage>
</organism>
<dbReference type="Pfam" id="PF20684">
    <property type="entry name" value="Fung_rhodopsin"/>
    <property type="match status" value="1"/>
</dbReference>
<protein>
    <recommendedName>
        <fullName evidence="8">Rhodopsin domain-containing protein</fullName>
    </recommendedName>
</protein>
<feature type="region of interest" description="Disordered" evidence="6">
    <location>
        <begin position="315"/>
        <end position="344"/>
    </location>
</feature>
<feature type="domain" description="Rhodopsin" evidence="8">
    <location>
        <begin position="58"/>
        <end position="233"/>
    </location>
</feature>
<evidence type="ECO:0000256" key="5">
    <source>
        <dbReference type="ARBA" id="ARBA00038359"/>
    </source>
</evidence>
<feature type="compositionally biased region" description="Basic and acidic residues" evidence="6">
    <location>
        <begin position="325"/>
        <end position="336"/>
    </location>
</feature>
<dbReference type="PANTHER" id="PTHR33048:SF2">
    <property type="entry name" value="SRPK"/>
    <property type="match status" value="1"/>
</dbReference>
<dbReference type="InterPro" id="IPR052337">
    <property type="entry name" value="SAT4-like"/>
</dbReference>
<dbReference type="EMBL" id="VCHE01000009">
    <property type="protein sequence ID" value="KAB2579043.1"/>
    <property type="molecule type" value="Genomic_DNA"/>
</dbReference>
<keyword evidence="3 7" id="KW-1133">Transmembrane helix</keyword>
<evidence type="ECO:0000256" key="3">
    <source>
        <dbReference type="ARBA" id="ARBA00022989"/>
    </source>
</evidence>
<dbReference type="OrthoDB" id="2988756at2759"/>
<feature type="transmembrane region" description="Helical" evidence="7">
    <location>
        <begin position="93"/>
        <end position="113"/>
    </location>
</feature>
<keyword evidence="10" id="KW-1185">Reference proteome</keyword>
<name>A0A5N5DMJ3_9PEZI</name>
<evidence type="ECO:0000256" key="1">
    <source>
        <dbReference type="ARBA" id="ARBA00004141"/>
    </source>
</evidence>
<feature type="transmembrane region" description="Helical" evidence="7">
    <location>
        <begin position="56"/>
        <end position="78"/>
    </location>
</feature>
<gene>
    <name evidence="9" type="ORF">DBV05_g2430</name>
</gene>
<dbReference type="AlphaFoldDB" id="A0A5N5DMJ3"/>
<evidence type="ECO:0000256" key="2">
    <source>
        <dbReference type="ARBA" id="ARBA00022692"/>
    </source>
</evidence>
<keyword evidence="4 7" id="KW-0472">Membrane</keyword>
<evidence type="ECO:0000313" key="10">
    <source>
        <dbReference type="Proteomes" id="UP000325902"/>
    </source>
</evidence>
<evidence type="ECO:0000313" key="9">
    <source>
        <dbReference type="EMBL" id="KAB2579043.1"/>
    </source>
</evidence>
<evidence type="ECO:0000256" key="4">
    <source>
        <dbReference type="ARBA" id="ARBA00023136"/>
    </source>
</evidence>
<evidence type="ECO:0000256" key="6">
    <source>
        <dbReference type="SAM" id="MobiDB-lite"/>
    </source>
</evidence>
<dbReference type="InterPro" id="IPR049326">
    <property type="entry name" value="Rhodopsin_dom_fungi"/>
</dbReference>